<proteinExistence type="inferred from homology"/>
<sequence length="142" mass="16805">MKNNKNELFFLETLQSTLQIAYQNISNIHWHISGLHFFTIHKQTDKLRADILEFIDMTAEKLVMLHHNAIVDSKKIEQLSRIKEDTSLSFKEDSTQLVVNYLEEILKLITSVTFSFSATVQPMIDEIILSLDKWRWQFEKNY</sequence>
<dbReference type="InterPro" id="IPR002177">
    <property type="entry name" value="DPS_DNA-bd"/>
</dbReference>
<dbReference type="InterPro" id="IPR012347">
    <property type="entry name" value="Ferritin-like"/>
</dbReference>
<keyword evidence="5" id="KW-1185">Reference proteome</keyword>
<comment type="similarity">
    <text evidence="1 2">Belongs to the Dps family.</text>
</comment>
<dbReference type="PANTHER" id="PTHR42932:SF1">
    <property type="entry name" value="GENERAL STRESS PROTEIN 20U"/>
    <property type="match status" value="1"/>
</dbReference>
<evidence type="ECO:0000313" key="4">
    <source>
        <dbReference type="EMBL" id="VEU59426.1"/>
    </source>
</evidence>
<reference evidence="4 5" key="1">
    <citation type="submission" date="2019-01" db="EMBL/GenBank/DDBJ databases">
        <authorList>
            <consortium name="Pathogen Informatics"/>
        </authorList>
    </citation>
    <scope>NUCLEOTIDE SEQUENCE [LARGE SCALE GENOMIC DNA]</scope>
    <source>
        <strain evidence="4 5">NCTC10166</strain>
    </source>
</reference>
<dbReference type="EMBL" id="LR214951">
    <property type="protein sequence ID" value="VEU59426.1"/>
    <property type="molecule type" value="Genomic_DNA"/>
</dbReference>
<dbReference type="InterPro" id="IPR009078">
    <property type="entry name" value="Ferritin-like_SF"/>
</dbReference>
<dbReference type="SUPFAM" id="SSF47240">
    <property type="entry name" value="Ferritin-like"/>
    <property type="match status" value="1"/>
</dbReference>
<dbReference type="PANTHER" id="PTHR42932">
    <property type="entry name" value="GENERAL STRESS PROTEIN 20U"/>
    <property type="match status" value="1"/>
</dbReference>
<evidence type="ECO:0000259" key="3">
    <source>
        <dbReference type="Pfam" id="PF00210"/>
    </source>
</evidence>
<dbReference type="Gene3D" id="1.20.1260.10">
    <property type="match status" value="1"/>
</dbReference>
<protein>
    <submittedName>
        <fullName evidence="4">DNA protection during starvation protein</fullName>
        <ecNumber evidence="4">1.16.-.-</ecNumber>
    </submittedName>
</protein>
<dbReference type="Proteomes" id="UP000289440">
    <property type="component" value="Chromosome"/>
</dbReference>
<evidence type="ECO:0000256" key="2">
    <source>
        <dbReference type="RuleBase" id="RU003875"/>
    </source>
</evidence>
<evidence type="ECO:0000313" key="5">
    <source>
        <dbReference type="Proteomes" id="UP000289440"/>
    </source>
</evidence>
<dbReference type="OrthoDB" id="9797023at2"/>
<dbReference type="GO" id="GO:0008199">
    <property type="term" value="F:ferric iron binding"/>
    <property type="evidence" value="ECO:0007669"/>
    <property type="project" value="InterPro"/>
</dbReference>
<name>A0A449A5B3_9BACT</name>
<evidence type="ECO:0000256" key="1">
    <source>
        <dbReference type="ARBA" id="ARBA00009497"/>
    </source>
</evidence>
<dbReference type="InterPro" id="IPR008331">
    <property type="entry name" value="Ferritin_DPS_dom"/>
</dbReference>
<dbReference type="GO" id="GO:0016491">
    <property type="term" value="F:oxidoreductase activity"/>
    <property type="evidence" value="ECO:0007669"/>
    <property type="project" value="UniProtKB-KW"/>
</dbReference>
<dbReference type="Pfam" id="PF00210">
    <property type="entry name" value="Ferritin"/>
    <property type="match status" value="1"/>
</dbReference>
<dbReference type="PRINTS" id="PR01346">
    <property type="entry name" value="HELNAPAPROT"/>
</dbReference>
<feature type="domain" description="Ferritin/DPS" evidence="3">
    <location>
        <begin position="15"/>
        <end position="110"/>
    </location>
</feature>
<gene>
    <name evidence="4" type="primary">dps</name>
    <name evidence="4" type="ORF">NCTC10166_00397</name>
</gene>
<dbReference type="KEGG" id="mnu:NCTC10166_00397"/>
<dbReference type="EC" id="1.16.-.-" evidence="4"/>
<dbReference type="RefSeq" id="WP_129719815.1">
    <property type="nucleotide sequence ID" value="NZ_LR214951.1"/>
</dbReference>
<dbReference type="AlphaFoldDB" id="A0A449A5B3"/>
<accession>A0A449A5B3</accession>
<keyword evidence="4" id="KW-0560">Oxidoreductase</keyword>
<dbReference type="PIRSF" id="PIRSF005900">
    <property type="entry name" value="Dps"/>
    <property type="match status" value="1"/>
</dbReference>
<organism evidence="4 5">
    <name type="scientific">Mesomycoplasma neurolyticum</name>
    <dbReference type="NCBI Taxonomy" id="2120"/>
    <lineage>
        <taxon>Bacteria</taxon>
        <taxon>Bacillati</taxon>
        <taxon>Mycoplasmatota</taxon>
        <taxon>Mycoplasmoidales</taxon>
        <taxon>Metamycoplasmataceae</taxon>
        <taxon>Mesomycoplasma</taxon>
    </lineage>
</organism>